<evidence type="ECO:0000256" key="3">
    <source>
        <dbReference type="ARBA" id="ARBA00022553"/>
    </source>
</evidence>
<name>A0A0K1PMT2_9BACT</name>
<evidence type="ECO:0000259" key="8">
    <source>
        <dbReference type="PROSITE" id="PS50109"/>
    </source>
</evidence>
<keyword evidence="3 6" id="KW-0597">Phosphoprotein</keyword>
<dbReference type="Gene3D" id="1.20.120.160">
    <property type="entry name" value="HPT domain"/>
    <property type="match status" value="1"/>
</dbReference>
<dbReference type="KEGG" id="llu:AKJ09_01502"/>
<dbReference type="InterPro" id="IPR036890">
    <property type="entry name" value="HATPase_C_sf"/>
</dbReference>
<dbReference type="Gene3D" id="3.30.450.20">
    <property type="entry name" value="PAS domain"/>
    <property type="match status" value="1"/>
</dbReference>
<dbReference type="InterPro" id="IPR004358">
    <property type="entry name" value="Sig_transdc_His_kin-like_C"/>
</dbReference>
<dbReference type="InterPro" id="IPR005467">
    <property type="entry name" value="His_kinase_dom"/>
</dbReference>
<dbReference type="InterPro" id="IPR036641">
    <property type="entry name" value="HPT_dom_sf"/>
</dbReference>
<dbReference type="Pfam" id="PF02518">
    <property type="entry name" value="HATPase_c"/>
    <property type="match status" value="1"/>
</dbReference>
<evidence type="ECO:0000259" key="9">
    <source>
        <dbReference type="PROSITE" id="PS50894"/>
    </source>
</evidence>
<dbReference type="PRINTS" id="PR00344">
    <property type="entry name" value="BCTRLSENSOR"/>
</dbReference>
<dbReference type="PANTHER" id="PTHR43395:SF1">
    <property type="entry name" value="CHEMOTAXIS PROTEIN CHEA"/>
    <property type="match status" value="1"/>
</dbReference>
<feature type="domain" description="Histidine kinase" evidence="8">
    <location>
        <begin position="292"/>
        <end position="539"/>
    </location>
</feature>
<dbReference type="STRING" id="1391654.AKJ09_01502"/>
<accession>A0A0K1PMT2</accession>
<dbReference type="OrthoDB" id="9813903at2"/>
<proteinExistence type="predicted"/>
<keyword evidence="5 10" id="KW-0418">Kinase</keyword>
<feature type="modified residue" description="Phosphohistidine" evidence="6">
    <location>
        <position position="258"/>
    </location>
</feature>
<keyword evidence="11" id="KW-1185">Reference proteome</keyword>
<keyword evidence="4" id="KW-0808">Transferase</keyword>
<dbReference type="EMBL" id="CP012333">
    <property type="protein sequence ID" value="AKU94838.1"/>
    <property type="molecule type" value="Genomic_DNA"/>
</dbReference>
<feature type="domain" description="HPt" evidence="9">
    <location>
        <begin position="219"/>
        <end position="311"/>
    </location>
</feature>
<evidence type="ECO:0000313" key="10">
    <source>
        <dbReference type="EMBL" id="AKU94838.1"/>
    </source>
</evidence>
<dbReference type="AlphaFoldDB" id="A0A0K1PMT2"/>
<sequence length="551" mass="60605">MSSESDNDKEREAAKAHAAQRTIEVLKQKVFDLYNKGSNSILHRQLESARRREENTRQKRELVEMRAAELKRYSETLEAEVAQRTEAVKTILDNVTFGFLVINRELTVQPECTKSCHRLFGADKVEGENLCQLLGMNERARLTFGLSADQVFEDVLPEEASLAQMARKFPTQDGRVLRIDASAVRSKQGDVTGLLLTISDMTALEAATKESNNNRTLVNILRQKEAFRVYLVDARHLIDSARRAVGANDQAGARRALHTLKGNSASYGLDTLVETIHHVEEDLTVKATQVDDVEHALRTFIESNKRVLEIEFEEVEQREGFAVTHEQMAQLKALIASIQDARAAELNRWTAEVLRKPAGLVLGPVEDFSQKLATRLGKDVSFQLVGADTTVDVETVRPVFQVISHLLRNAIDHGLEAPVERKGKPATGKLELELSETANAYVVRCSDDGRGIDPHLVGKRALELGFVSAQALSQMDERKKLDVIFIDGLSTATITTSISGRGVGMSAVRAAVQKVGGAIDVRSAVGSGTTFTITIPKSRENGTAPSNMAVS</sequence>
<dbReference type="Pfam" id="PF01627">
    <property type="entry name" value="Hpt"/>
    <property type="match status" value="1"/>
</dbReference>
<dbReference type="GO" id="GO:0000155">
    <property type="term" value="F:phosphorelay sensor kinase activity"/>
    <property type="evidence" value="ECO:0007669"/>
    <property type="project" value="UniProtKB-ARBA"/>
</dbReference>
<dbReference type="SUPFAM" id="SSF55874">
    <property type="entry name" value="ATPase domain of HSP90 chaperone/DNA topoisomerase II/histidine kinase"/>
    <property type="match status" value="1"/>
</dbReference>
<organism evidence="10 11">
    <name type="scientific">Labilithrix luteola</name>
    <dbReference type="NCBI Taxonomy" id="1391654"/>
    <lineage>
        <taxon>Bacteria</taxon>
        <taxon>Pseudomonadati</taxon>
        <taxon>Myxococcota</taxon>
        <taxon>Polyangia</taxon>
        <taxon>Polyangiales</taxon>
        <taxon>Labilitrichaceae</taxon>
        <taxon>Labilithrix</taxon>
    </lineage>
</organism>
<keyword evidence="7" id="KW-0175">Coiled coil</keyword>
<evidence type="ECO:0000256" key="5">
    <source>
        <dbReference type="ARBA" id="ARBA00022777"/>
    </source>
</evidence>
<dbReference type="PROSITE" id="PS50894">
    <property type="entry name" value="HPT"/>
    <property type="match status" value="1"/>
</dbReference>
<dbReference type="Proteomes" id="UP000064967">
    <property type="component" value="Chromosome"/>
</dbReference>
<evidence type="ECO:0000256" key="2">
    <source>
        <dbReference type="ARBA" id="ARBA00012438"/>
    </source>
</evidence>
<dbReference type="Gene3D" id="3.30.565.10">
    <property type="entry name" value="Histidine kinase-like ATPase, C-terminal domain"/>
    <property type="match status" value="1"/>
</dbReference>
<feature type="coiled-coil region" evidence="7">
    <location>
        <begin position="9"/>
        <end position="66"/>
    </location>
</feature>
<dbReference type="InterPro" id="IPR008207">
    <property type="entry name" value="Sig_transdc_His_kin_Hpt_dom"/>
</dbReference>
<dbReference type="InterPro" id="IPR003594">
    <property type="entry name" value="HATPase_dom"/>
</dbReference>
<dbReference type="PATRIC" id="fig|1391654.3.peg.1518"/>
<dbReference type="FunFam" id="3.30.565.10:FF:000016">
    <property type="entry name" value="Chemotaxis protein CheA, putative"/>
    <property type="match status" value="1"/>
</dbReference>
<evidence type="ECO:0000256" key="7">
    <source>
        <dbReference type="SAM" id="Coils"/>
    </source>
</evidence>
<dbReference type="RefSeq" id="WP_146646382.1">
    <property type="nucleotide sequence ID" value="NZ_CP012333.1"/>
</dbReference>
<evidence type="ECO:0000256" key="1">
    <source>
        <dbReference type="ARBA" id="ARBA00000085"/>
    </source>
</evidence>
<dbReference type="SUPFAM" id="SSF47226">
    <property type="entry name" value="Histidine-containing phosphotransfer domain, HPT domain"/>
    <property type="match status" value="1"/>
</dbReference>
<reference evidence="10 11" key="1">
    <citation type="submission" date="2015-08" db="EMBL/GenBank/DDBJ databases">
        <authorList>
            <person name="Babu N.S."/>
            <person name="Beckwith C.J."/>
            <person name="Beseler K.G."/>
            <person name="Brison A."/>
            <person name="Carone J.V."/>
            <person name="Caskin T.P."/>
            <person name="Diamond M."/>
            <person name="Durham M.E."/>
            <person name="Foxe J.M."/>
            <person name="Go M."/>
            <person name="Henderson B.A."/>
            <person name="Jones I.B."/>
            <person name="McGettigan J.A."/>
            <person name="Micheletti S.J."/>
            <person name="Nasrallah M.E."/>
            <person name="Ortiz D."/>
            <person name="Piller C.R."/>
            <person name="Privatt S.R."/>
            <person name="Schneider S.L."/>
            <person name="Sharp S."/>
            <person name="Smith T.C."/>
            <person name="Stanton J.D."/>
            <person name="Ullery H.E."/>
            <person name="Wilson R.J."/>
            <person name="Serrano M.G."/>
            <person name="Buck G."/>
            <person name="Lee V."/>
            <person name="Wang Y."/>
            <person name="Carvalho R."/>
            <person name="Voegtly L."/>
            <person name="Shi R."/>
            <person name="Duckworth R."/>
            <person name="Johnson A."/>
            <person name="Loviza R."/>
            <person name="Walstead R."/>
            <person name="Shah Z."/>
            <person name="Kiflezghi M."/>
            <person name="Wade K."/>
            <person name="Ball S.L."/>
            <person name="Bradley K.W."/>
            <person name="Asai D.J."/>
            <person name="Bowman C.A."/>
            <person name="Russell D.A."/>
            <person name="Pope W.H."/>
            <person name="Jacobs-Sera D."/>
            <person name="Hendrix R.W."/>
            <person name="Hatfull G.F."/>
        </authorList>
    </citation>
    <scope>NUCLEOTIDE SEQUENCE [LARGE SCALE GENOMIC DNA]</scope>
    <source>
        <strain evidence="10 11">DSM 27648</strain>
    </source>
</reference>
<protein>
    <recommendedName>
        <fullName evidence="2">histidine kinase</fullName>
        <ecNumber evidence="2">2.7.13.3</ecNumber>
    </recommendedName>
</protein>
<gene>
    <name evidence="10" type="ORF">AKJ09_01502</name>
</gene>
<evidence type="ECO:0000256" key="6">
    <source>
        <dbReference type="PROSITE-ProRule" id="PRU00110"/>
    </source>
</evidence>
<dbReference type="SMART" id="SM00387">
    <property type="entry name" value="HATPase_c"/>
    <property type="match status" value="1"/>
</dbReference>
<dbReference type="PANTHER" id="PTHR43395">
    <property type="entry name" value="SENSOR HISTIDINE KINASE CHEA"/>
    <property type="match status" value="1"/>
</dbReference>
<dbReference type="InterPro" id="IPR051315">
    <property type="entry name" value="Bact_Chemotaxis_CheA"/>
</dbReference>
<dbReference type="PROSITE" id="PS50109">
    <property type="entry name" value="HIS_KIN"/>
    <property type="match status" value="1"/>
</dbReference>
<evidence type="ECO:0000313" key="11">
    <source>
        <dbReference type="Proteomes" id="UP000064967"/>
    </source>
</evidence>
<evidence type="ECO:0000256" key="4">
    <source>
        <dbReference type="ARBA" id="ARBA00022679"/>
    </source>
</evidence>
<dbReference type="EC" id="2.7.13.3" evidence="2"/>
<comment type="catalytic activity">
    <reaction evidence="1">
        <text>ATP + protein L-histidine = ADP + protein N-phospho-L-histidine.</text>
        <dbReference type="EC" id="2.7.13.3"/>
    </reaction>
</comment>